<keyword evidence="2" id="KW-1185">Reference proteome</keyword>
<dbReference type="EMBL" id="WAIE01000001">
    <property type="protein sequence ID" value="KAB1443085.1"/>
    <property type="molecule type" value="Genomic_DNA"/>
</dbReference>
<accession>A0A6N6N6H4</accession>
<dbReference type="Proteomes" id="UP000438699">
    <property type="component" value="Unassembled WGS sequence"/>
</dbReference>
<protein>
    <submittedName>
        <fullName evidence="1">Uncharacterized protein</fullName>
    </submittedName>
</protein>
<gene>
    <name evidence="1" type="ORF">F8A88_02130</name>
</gene>
<comment type="caution">
    <text evidence="1">The sequence shown here is derived from an EMBL/GenBank/DDBJ whole genome shotgun (WGS) entry which is preliminary data.</text>
</comment>
<reference evidence="1 2" key="1">
    <citation type="journal article" date="2017" name="Int. J. Syst. Evol. Microbiol.">
        <title>Desulfovibrio senegalensis sp. nov., a mesophilic sulfate reducer isolated from marine sediment.</title>
        <authorList>
            <person name="Thioye A."/>
            <person name="Gam Z.B.A."/>
            <person name="Mbengue M."/>
            <person name="Cayol J.L."/>
            <person name="Joseph-Bartoli M."/>
            <person name="Toure-Kane C."/>
            <person name="Labat M."/>
        </authorList>
    </citation>
    <scope>NUCLEOTIDE SEQUENCE [LARGE SCALE GENOMIC DNA]</scope>
    <source>
        <strain evidence="1 2">DSM 101509</strain>
    </source>
</reference>
<sequence length="126" mass="13887">MISTVIIDHIATNVPDLTTGENLFAEQSKGNQTVTVITRDLAPWPGMPQNFRKALIEVEVKGYSMQEAHALAEGLLPHVNGLQHTTFEANGKTYKTSSIENRMCPRFVGDNTVTFSFALYFVVEGA</sequence>
<proteinExistence type="predicted"/>
<dbReference type="AlphaFoldDB" id="A0A6N6N6H4"/>
<organism evidence="1 2">
    <name type="scientific">Pseudodesulfovibrio senegalensis</name>
    <dbReference type="NCBI Taxonomy" id="1721087"/>
    <lineage>
        <taxon>Bacteria</taxon>
        <taxon>Pseudomonadati</taxon>
        <taxon>Thermodesulfobacteriota</taxon>
        <taxon>Desulfovibrionia</taxon>
        <taxon>Desulfovibrionales</taxon>
        <taxon>Desulfovibrionaceae</taxon>
    </lineage>
</organism>
<evidence type="ECO:0000313" key="2">
    <source>
        <dbReference type="Proteomes" id="UP000438699"/>
    </source>
</evidence>
<dbReference type="RefSeq" id="WP_151149393.1">
    <property type="nucleotide sequence ID" value="NZ_WAIE01000001.1"/>
</dbReference>
<evidence type="ECO:0000313" key="1">
    <source>
        <dbReference type="EMBL" id="KAB1443085.1"/>
    </source>
</evidence>
<name>A0A6N6N6H4_9BACT</name>